<dbReference type="GO" id="GO:0015740">
    <property type="term" value="P:C4-dicarboxylate transport"/>
    <property type="evidence" value="ECO:0007669"/>
    <property type="project" value="TreeGrafter"/>
</dbReference>
<keyword evidence="5 9" id="KW-0812">Transmembrane</keyword>
<name>A0A953NBV2_9BURK</name>
<dbReference type="PANTHER" id="PTHR35011:SF10">
    <property type="entry name" value="TRAP TRANSPORTER SMALL PERMEASE PROTEIN"/>
    <property type="match status" value="1"/>
</dbReference>
<dbReference type="InterPro" id="IPR055348">
    <property type="entry name" value="DctQ"/>
</dbReference>
<evidence type="ECO:0000313" key="12">
    <source>
        <dbReference type="Proteomes" id="UP000739565"/>
    </source>
</evidence>
<evidence type="ECO:0000256" key="3">
    <source>
        <dbReference type="ARBA" id="ARBA00022475"/>
    </source>
</evidence>
<comment type="subunit">
    <text evidence="9">The complex comprises the extracytoplasmic solute receptor protein and the two transmembrane proteins.</text>
</comment>
<comment type="subcellular location">
    <subcellularLocation>
        <location evidence="1 9">Cell inner membrane</location>
        <topology evidence="1 9">Multi-pass membrane protein</topology>
    </subcellularLocation>
</comment>
<evidence type="ECO:0000313" key="11">
    <source>
        <dbReference type="EMBL" id="MBZ1351492.1"/>
    </source>
</evidence>
<evidence type="ECO:0000256" key="5">
    <source>
        <dbReference type="ARBA" id="ARBA00022692"/>
    </source>
</evidence>
<evidence type="ECO:0000256" key="9">
    <source>
        <dbReference type="RuleBase" id="RU369079"/>
    </source>
</evidence>
<keyword evidence="12" id="KW-1185">Reference proteome</keyword>
<dbReference type="PANTHER" id="PTHR35011">
    <property type="entry name" value="2,3-DIKETO-L-GULONATE TRAP TRANSPORTER SMALL PERMEASE PROTEIN YIAM"/>
    <property type="match status" value="1"/>
</dbReference>
<dbReference type="Proteomes" id="UP000739565">
    <property type="component" value="Unassembled WGS sequence"/>
</dbReference>
<feature type="transmembrane region" description="Helical" evidence="9">
    <location>
        <begin position="46"/>
        <end position="64"/>
    </location>
</feature>
<dbReference type="EMBL" id="JAHXRI010000010">
    <property type="protein sequence ID" value="MBZ1351492.1"/>
    <property type="molecule type" value="Genomic_DNA"/>
</dbReference>
<organism evidence="11 12">
    <name type="scientific">Zwartia hollandica</name>
    <dbReference type="NCBI Taxonomy" id="324606"/>
    <lineage>
        <taxon>Bacteria</taxon>
        <taxon>Pseudomonadati</taxon>
        <taxon>Pseudomonadota</taxon>
        <taxon>Betaproteobacteria</taxon>
        <taxon>Burkholderiales</taxon>
        <taxon>Alcaligenaceae</taxon>
        <taxon>Zwartia</taxon>
    </lineage>
</organism>
<dbReference type="GO" id="GO:0005886">
    <property type="term" value="C:plasma membrane"/>
    <property type="evidence" value="ECO:0007669"/>
    <property type="project" value="UniProtKB-SubCell"/>
</dbReference>
<protein>
    <recommendedName>
        <fullName evidence="9">TRAP transporter small permease protein</fullName>
    </recommendedName>
</protein>
<dbReference type="AlphaFoldDB" id="A0A953NBV2"/>
<dbReference type="RefSeq" id="WP_259661887.1">
    <property type="nucleotide sequence ID" value="NZ_JAHXRI010000010.1"/>
</dbReference>
<gene>
    <name evidence="11" type="ORF">KZZ10_12625</name>
</gene>
<dbReference type="GO" id="GO:0022857">
    <property type="term" value="F:transmembrane transporter activity"/>
    <property type="evidence" value="ECO:0007669"/>
    <property type="project" value="UniProtKB-UniRule"/>
</dbReference>
<evidence type="ECO:0000256" key="1">
    <source>
        <dbReference type="ARBA" id="ARBA00004429"/>
    </source>
</evidence>
<comment type="caution">
    <text evidence="11">The sequence shown here is derived from an EMBL/GenBank/DDBJ whole genome shotgun (WGS) entry which is preliminary data.</text>
</comment>
<keyword evidence="6 9" id="KW-1133">Transmembrane helix</keyword>
<dbReference type="InterPro" id="IPR007387">
    <property type="entry name" value="TRAP_DctQ"/>
</dbReference>
<evidence type="ECO:0000256" key="2">
    <source>
        <dbReference type="ARBA" id="ARBA00022448"/>
    </source>
</evidence>
<evidence type="ECO:0000256" key="8">
    <source>
        <dbReference type="ARBA" id="ARBA00038436"/>
    </source>
</evidence>
<feature type="domain" description="Tripartite ATP-independent periplasmic transporters DctQ component" evidence="10">
    <location>
        <begin position="23"/>
        <end position="154"/>
    </location>
</feature>
<comment type="function">
    <text evidence="9">Part of the tripartite ATP-independent periplasmic (TRAP) transport system.</text>
</comment>
<sequence length="157" mass="17252">MKQAANRLVQGAGYIAGAAVVLILVLVCIEVIARQFGASTQVADEFAGYLNAIVIFLGVGYALKEGAFIRVEIVYDKLKGATRNLAQWIIVVTSLIFAVVLTYFLAMHTLYAFEQDIRAVSVVETPEWLPMLVVTIGCLILVVQLVMFLVTRFKNLP</sequence>
<evidence type="ECO:0000256" key="4">
    <source>
        <dbReference type="ARBA" id="ARBA00022519"/>
    </source>
</evidence>
<feature type="transmembrane region" description="Helical" evidence="9">
    <location>
        <begin position="85"/>
        <end position="108"/>
    </location>
</feature>
<reference evidence="11" key="1">
    <citation type="submission" date="2021-07" db="EMBL/GenBank/DDBJ databases">
        <title>New genus and species of the family Alcaligenaceae.</title>
        <authorList>
            <person name="Hahn M.W."/>
        </authorList>
    </citation>
    <scope>NUCLEOTIDE SEQUENCE</scope>
    <source>
        <strain evidence="11">LF4-65</strain>
    </source>
</reference>
<evidence type="ECO:0000259" key="10">
    <source>
        <dbReference type="Pfam" id="PF04290"/>
    </source>
</evidence>
<evidence type="ECO:0000256" key="6">
    <source>
        <dbReference type="ARBA" id="ARBA00022989"/>
    </source>
</evidence>
<keyword evidence="4 9" id="KW-0997">Cell inner membrane</keyword>
<keyword evidence="3" id="KW-1003">Cell membrane</keyword>
<feature type="transmembrane region" description="Helical" evidence="9">
    <location>
        <begin position="128"/>
        <end position="150"/>
    </location>
</feature>
<accession>A0A953NBV2</accession>
<dbReference type="Pfam" id="PF04290">
    <property type="entry name" value="DctQ"/>
    <property type="match status" value="1"/>
</dbReference>
<evidence type="ECO:0000256" key="7">
    <source>
        <dbReference type="ARBA" id="ARBA00023136"/>
    </source>
</evidence>
<comment type="similarity">
    <text evidence="8 9">Belongs to the TRAP transporter small permease family.</text>
</comment>
<keyword evidence="2 9" id="KW-0813">Transport</keyword>
<feature type="transmembrane region" description="Helical" evidence="9">
    <location>
        <begin position="12"/>
        <end position="34"/>
    </location>
</feature>
<keyword evidence="7 9" id="KW-0472">Membrane</keyword>
<proteinExistence type="inferred from homology"/>